<dbReference type="EMBL" id="JAEVFJ010000045">
    <property type="protein sequence ID" value="KAH8084887.1"/>
    <property type="molecule type" value="Genomic_DNA"/>
</dbReference>
<dbReference type="Proteomes" id="UP000813824">
    <property type="component" value="Unassembled WGS sequence"/>
</dbReference>
<protein>
    <submittedName>
        <fullName evidence="2">Uncharacterized protein</fullName>
    </submittedName>
</protein>
<gene>
    <name evidence="2" type="ORF">BXZ70DRAFT_565753</name>
</gene>
<organism evidence="2 3">
    <name type="scientific">Cristinia sonorae</name>
    <dbReference type="NCBI Taxonomy" id="1940300"/>
    <lineage>
        <taxon>Eukaryota</taxon>
        <taxon>Fungi</taxon>
        <taxon>Dikarya</taxon>
        <taxon>Basidiomycota</taxon>
        <taxon>Agaricomycotina</taxon>
        <taxon>Agaricomycetes</taxon>
        <taxon>Agaricomycetidae</taxon>
        <taxon>Agaricales</taxon>
        <taxon>Pleurotineae</taxon>
        <taxon>Stephanosporaceae</taxon>
        <taxon>Cristinia</taxon>
    </lineage>
</organism>
<evidence type="ECO:0000313" key="2">
    <source>
        <dbReference type="EMBL" id="KAH8084887.1"/>
    </source>
</evidence>
<keyword evidence="3" id="KW-1185">Reference proteome</keyword>
<feature type="compositionally biased region" description="Basic and acidic residues" evidence="1">
    <location>
        <begin position="1"/>
        <end position="12"/>
    </location>
</feature>
<feature type="compositionally biased region" description="Acidic residues" evidence="1">
    <location>
        <begin position="218"/>
        <end position="233"/>
    </location>
</feature>
<comment type="caution">
    <text evidence="2">The sequence shown here is derived from an EMBL/GenBank/DDBJ whole genome shotgun (WGS) entry which is preliminary data.</text>
</comment>
<sequence length="289" mass="32324">MQYTVHIDRADPGPDAPLPVSSENDAPVLVAVRFKRAKEGYDLVAQGIWPGASTEPLALSGAPISKFRMPTHAPETTTNFLCYKAARGILVPASSQKASQRKSPKYSLTVELFRPTKHGAKVSPTGTKTYSFERASSFATVRFDFWAPVIDHDGPSTRSKSKAPPRRTGRELVRSNSRRITSRSLPSLSSDDEESETEQPKASSSTRILKRPRRFREDEAEQEGPGDDELEADLAELPRLLEKRRRLEKQAKNLHTQIKEVKQQQSKDIEALNGRVEKMTALLDIFRSE</sequence>
<evidence type="ECO:0000256" key="1">
    <source>
        <dbReference type="SAM" id="MobiDB-lite"/>
    </source>
</evidence>
<accession>A0A8K0XKW3</accession>
<evidence type="ECO:0000313" key="3">
    <source>
        <dbReference type="Proteomes" id="UP000813824"/>
    </source>
</evidence>
<reference evidence="2" key="1">
    <citation type="journal article" date="2021" name="New Phytol.">
        <title>Evolutionary innovations through gain and loss of genes in the ectomycorrhizal Boletales.</title>
        <authorList>
            <person name="Wu G."/>
            <person name="Miyauchi S."/>
            <person name="Morin E."/>
            <person name="Kuo A."/>
            <person name="Drula E."/>
            <person name="Varga T."/>
            <person name="Kohler A."/>
            <person name="Feng B."/>
            <person name="Cao Y."/>
            <person name="Lipzen A."/>
            <person name="Daum C."/>
            <person name="Hundley H."/>
            <person name="Pangilinan J."/>
            <person name="Johnson J."/>
            <person name="Barry K."/>
            <person name="LaButti K."/>
            <person name="Ng V."/>
            <person name="Ahrendt S."/>
            <person name="Min B."/>
            <person name="Choi I.G."/>
            <person name="Park H."/>
            <person name="Plett J.M."/>
            <person name="Magnuson J."/>
            <person name="Spatafora J.W."/>
            <person name="Nagy L.G."/>
            <person name="Henrissat B."/>
            <person name="Grigoriev I.V."/>
            <person name="Yang Z.L."/>
            <person name="Xu J."/>
            <person name="Martin F.M."/>
        </authorList>
    </citation>
    <scope>NUCLEOTIDE SEQUENCE</scope>
    <source>
        <strain evidence="2">KKN 215</strain>
    </source>
</reference>
<feature type="region of interest" description="Disordered" evidence="1">
    <location>
        <begin position="1"/>
        <end position="22"/>
    </location>
</feature>
<name>A0A8K0XKW3_9AGAR</name>
<dbReference type="AlphaFoldDB" id="A0A8K0XKW3"/>
<feature type="region of interest" description="Disordered" evidence="1">
    <location>
        <begin position="152"/>
        <end position="233"/>
    </location>
</feature>
<proteinExistence type="predicted"/>